<name>A0A6C8GNM8_SALET</name>
<comment type="caution">
    <text evidence="1">The sequence shown here is derived from an EMBL/GenBank/DDBJ whole genome shotgun (WGS) entry which is preliminary data.</text>
</comment>
<gene>
    <name evidence="1" type="ORF">LTSEADE_2403</name>
</gene>
<evidence type="ECO:0000313" key="2">
    <source>
        <dbReference type="Proteomes" id="UP000004906"/>
    </source>
</evidence>
<reference evidence="1 2" key="1">
    <citation type="journal article" date="2011" name="BMC Genomics">
        <title>Genome sequencing reveals diversification of virulence factor content and possible host adaptation in distinct subpopulations of Salmonella enterica.</title>
        <authorList>
            <person name="den Bakker H.C."/>
            <person name="Moreno Switt A.I."/>
            <person name="Govoni G."/>
            <person name="Cummings C.A."/>
            <person name="Ranieri M.L."/>
            <person name="Degoricija L."/>
            <person name="Hoelzer K."/>
            <person name="Rodriguez-Rivera L.D."/>
            <person name="Brown S."/>
            <person name="Bolchacova E."/>
            <person name="Furtado M.R."/>
            <person name="Wiedmann M."/>
        </authorList>
    </citation>
    <scope>NUCLEOTIDE SEQUENCE [LARGE SCALE GENOMIC DNA]</scope>
    <source>
        <strain evidence="1 2">A4-669</strain>
    </source>
</reference>
<protein>
    <submittedName>
        <fullName evidence="1">Uncharacterized protein</fullName>
    </submittedName>
</protein>
<sequence length="51" mass="5995">MKTRYPCDHLKKSHHVINKKHGFLSTLRDAITTLYLLNITNNIKLIINLCF</sequence>
<accession>A0A6C8GNM8</accession>
<dbReference type="EMBL" id="AFCI01000834">
    <property type="protein sequence ID" value="EHC36686.1"/>
    <property type="molecule type" value="Genomic_DNA"/>
</dbReference>
<evidence type="ECO:0000313" key="1">
    <source>
        <dbReference type="EMBL" id="EHC36686.1"/>
    </source>
</evidence>
<organism evidence="1 2">
    <name type="scientific">Salmonella enterica subsp. enterica serovar Adelaide str. A4-669</name>
    <dbReference type="NCBI Taxonomy" id="913063"/>
    <lineage>
        <taxon>Bacteria</taxon>
        <taxon>Pseudomonadati</taxon>
        <taxon>Pseudomonadota</taxon>
        <taxon>Gammaproteobacteria</taxon>
        <taxon>Enterobacterales</taxon>
        <taxon>Enterobacteriaceae</taxon>
        <taxon>Salmonella</taxon>
    </lineage>
</organism>
<dbReference type="Proteomes" id="UP000004906">
    <property type="component" value="Unassembled WGS sequence"/>
</dbReference>
<dbReference type="AlphaFoldDB" id="A0A6C8GNM8"/>
<proteinExistence type="predicted"/>